<gene>
    <name evidence="2" type="ORF">HPB48_007798</name>
</gene>
<dbReference type="EMBL" id="JABSTR010000002">
    <property type="protein sequence ID" value="KAH9363870.1"/>
    <property type="molecule type" value="Genomic_DNA"/>
</dbReference>
<sequence>MATVPRVVPQHRVPRQRSPQRGFYRKKSFPRTSSSRPCGSTSSSTTTTSPTSGTPPRKRPSGKSSGTSSAFQVYQLLRKAGAALSALAATQLSDAAVVDAGGRAFSQAGCSGVDSAIAEVSFRPPPRPPTWRASGAQFLLLSASLGSLPFPLALRAGKRRRPSALLVCERMPPLRCSVFARFFFNMWAVVLPSMPTILRNIKELEYLRQRKREI</sequence>
<dbReference type="Proteomes" id="UP000821853">
    <property type="component" value="Chromosome 10"/>
</dbReference>
<comment type="caution">
    <text evidence="2">The sequence shown here is derived from an EMBL/GenBank/DDBJ whole genome shotgun (WGS) entry which is preliminary data.</text>
</comment>
<feature type="compositionally biased region" description="Low complexity" evidence="1">
    <location>
        <begin position="30"/>
        <end position="55"/>
    </location>
</feature>
<evidence type="ECO:0000313" key="2">
    <source>
        <dbReference type="EMBL" id="KAH9363870.1"/>
    </source>
</evidence>
<protein>
    <submittedName>
        <fullName evidence="2">Uncharacterized protein</fullName>
    </submittedName>
</protein>
<dbReference type="VEuPathDB" id="VectorBase:HLOH_059921"/>
<feature type="compositionally biased region" description="Low complexity" evidence="1">
    <location>
        <begin position="1"/>
        <end position="21"/>
    </location>
</feature>
<proteinExistence type="predicted"/>
<accession>A0A9J6FC77</accession>
<evidence type="ECO:0000313" key="3">
    <source>
        <dbReference type="Proteomes" id="UP000821853"/>
    </source>
</evidence>
<organism evidence="2 3">
    <name type="scientific">Haemaphysalis longicornis</name>
    <name type="common">Bush tick</name>
    <dbReference type="NCBI Taxonomy" id="44386"/>
    <lineage>
        <taxon>Eukaryota</taxon>
        <taxon>Metazoa</taxon>
        <taxon>Ecdysozoa</taxon>
        <taxon>Arthropoda</taxon>
        <taxon>Chelicerata</taxon>
        <taxon>Arachnida</taxon>
        <taxon>Acari</taxon>
        <taxon>Parasitiformes</taxon>
        <taxon>Ixodida</taxon>
        <taxon>Ixodoidea</taxon>
        <taxon>Ixodidae</taxon>
        <taxon>Haemaphysalinae</taxon>
        <taxon>Haemaphysalis</taxon>
    </lineage>
</organism>
<reference evidence="2 3" key="1">
    <citation type="journal article" date="2020" name="Cell">
        <title>Large-Scale Comparative Analyses of Tick Genomes Elucidate Their Genetic Diversity and Vector Capacities.</title>
        <authorList>
            <consortium name="Tick Genome and Microbiome Consortium (TIGMIC)"/>
            <person name="Jia N."/>
            <person name="Wang J."/>
            <person name="Shi W."/>
            <person name="Du L."/>
            <person name="Sun Y."/>
            <person name="Zhan W."/>
            <person name="Jiang J.F."/>
            <person name="Wang Q."/>
            <person name="Zhang B."/>
            <person name="Ji P."/>
            <person name="Bell-Sakyi L."/>
            <person name="Cui X.M."/>
            <person name="Yuan T.T."/>
            <person name="Jiang B.G."/>
            <person name="Yang W.F."/>
            <person name="Lam T.T."/>
            <person name="Chang Q.C."/>
            <person name="Ding S.J."/>
            <person name="Wang X.J."/>
            <person name="Zhu J.G."/>
            <person name="Ruan X.D."/>
            <person name="Zhao L."/>
            <person name="Wei J.T."/>
            <person name="Ye R.Z."/>
            <person name="Que T.C."/>
            <person name="Du C.H."/>
            <person name="Zhou Y.H."/>
            <person name="Cheng J.X."/>
            <person name="Dai P.F."/>
            <person name="Guo W.B."/>
            <person name="Han X.H."/>
            <person name="Huang E.J."/>
            <person name="Li L.F."/>
            <person name="Wei W."/>
            <person name="Gao Y.C."/>
            <person name="Liu J.Z."/>
            <person name="Shao H.Z."/>
            <person name="Wang X."/>
            <person name="Wang C.C."/>
            <person name="Yang T.C."/>
            <person name="Huo Q.B."/>
            <person name="Li W."/>
            <person name="Chen H.Y."/>
            <person name="Chen S.E."/>
            <person name="Zhou L.G."/>
            <person name="Ni X.B."/>
            <person name="Tian J.H."/>
            <person name="Sheng Y."/>
            <person name="Liu T."/>
            <person name="Pan Y.S."/>
            <person name="Xia L.Y."/>
            <person name="Li J."/>
            <person name="Zhao F."/>
            <person name="Cao W.C."/>
        </authorList>
    </citation>
    <scope>NUCLEOTIDE SEQUENCE [LARGE SCALE GENOMIC DNA]</scope>
    <source>
        <strain evidence="2">HaeL-2018</strain>
    </source>
</reference>
<feature type="region of interest" description="Disordered" evidence="1">
    <location>
        <begin position="1"/>
        <end position="67"/>
    </location>
</feature>
<dbReference type="AlphaFoldDB" id="A0A9J6FC77"/>
<name>A0A9J6FC77_HAELO</name>
<keyword evidence="3" id="KW-1185">Reference proteome</keyword>
<evidence type="ECO:0000256" key="1">
    <source>
        <dbReference type="SAM" id="MobiDB-lite"/>
    </source>
</evidence>